<dbReference type="Ensembl" id="ENSOMET00000034143.1">
    <property type="protein sequence ID" value="ENSOMEP00000015792.1"/>
    <property type="gene ID" value="ENSOMEG00000017416.1"/>
</dbReference>
<evidence type="ECO:0000313" key="3">
    <source>
        <dbReference type="Proteomes" id="UP000261560"/>
    </source>
</evidence>
<reference evidence="2" key="2">
    <citation type="submission" date="2025-09" db="UniProtKB">
        <authorList>
            <consortium name="Ensembl"/>
        </authorList>
    </citation>
    <scope>IDENTIFICATION</scope>
</reference>
<organism evidence="2 3">
    <name type="scientific">Oryzias melastigma</name>
    <name type="common">Marine medaka</name>
    <dbReference type="NCBI Taxonomy" id="30732"/>
    <lineage>
        <taxon>Eukaryota</taxon>
        <taxon>Metazoa</taxon>
        <taxon>Chordata</taxon>
        <taxon>Craniata</taxon>
        <taxon>Vertebrata</taxon>
        <taxon>Euteleostomi</taxon>
        <taxon>Actinopterygii</taxon>
        <taxon>Neopterygii</taxon>
        <taxon>Teleostei</taxon>
        <taxon>Neoteleostei</taxon>
        <taxon>Acanthomorphata</taxon>
        <taxon>Ovalentaria</taxon>
        <taxon>Atherinomorphae</taxon>
        <taxon>Beloniformes</taxon>
        <taxon>Adrianichthyidae</taxon>
        <taxon>Oryziinae</taxon>
        <taxon>Oryzias</taxon>
    </lineage>
</organism>
<name>A0A3B3CFD8_ORYME</name>
<dbReference type="InterPro" id="IPR008405">
    <property type="entry name" value="ApoL"/>
</dbReference>
<dbReference type="AlphaFoldDB" id="A0A3B3CFD8"/>
<dbReference type="Pfam" id="PF05461">
    <property type="entry name" value="ApoL"/>
    <property type="match status" value="1"/>
</dbReference>
<dbReference type="GO" id="GO:0042157">
    <property type="term" value="P:lipoprotein metabolic process"/>
    <property type="evidence" value="ECO:0007669"/>
    <property type="project" value="InterPro"/>
</dbReference>
<dbReference type="GO" id="GO:0008289">
    <property type="term" value="F:lipid binding"/>
    <property type="evidence" value="ECO:0007669"/>
    <property type="project" value="InterPro"/>
</dbReference>
<dbReference type="GO" id="GO:0006869">
    <property type="term" value="P:lipid transport"/>
    <property type="evidence" value="ECO:0007669"/>
    <property type="project" value="InterPro"/>
</dbReference>
<comment type="similarity">
    <text evidence="1">Belongs to the apolipoprotein L family.</text>
</comment>
<evidence type="ECO:0000256" key="1">
    <source>
        <dbReference type="ARBA" id="ARBA00010090"/>
    </source>
</evidence>
<sequence>LSKYLFCESVFSQSITIKDILTDTQTVRNFCEKFFKWMLCRETELERIRDINDRADKLKLNLSDCVKSEGKGQAFKKYFSNTFTQTGKQYAELEKELEEVLTDTLGGLEMLQSFLDAIEKLAVSSVHVFMENQVIQLPEDISFDYVQVVINNAKLICPLLLEFKRDTKVFFLPKMQNVEVIAYHLDRYIQTTKKMLHLTESLFHSCLNDDCLTMTEVVVKLDVNLSEVNMQKMLDHINQLKDIQMDQNFRTVFLFQEESCSRFMKEFSERQPRMLQFLKELEENAVQLDRMNKGAKISSVAGSSVGAVGGVLSIVGLALSPVTAGASFALTMTGLGMGVTSGVNSLVTTATELGVNRKHQTKANEVFQSFMEDVTELQECLEEVSRQANTKLEPSDIELAVGVTKVLYKVGGVGKSIDTMADFASAAKLLKSEELVSSAGKVVVQEGASLRSVSRVAADVPDIGQAAVKSSLTMTKSARALAIGTNALFLGMDIFYICTDSISLYKGSETEVSKFIRARAALWSSEMDSWKKIHDSLSEGLQTSEKKEALLETLFYLNTDVPVEHGNIATAYPTKKTFISIA</sequence>
<reference evidence="2" key="1">
    <citation type="submission" date="2025-08" db="UniProtKB">
        <authorList>
            <consortium name="Ensembl"/>
        </authorList>
    </citation>
    <scope>IDENTIFICATION</scope>
</reference>
<protein>
    <submittedName>
        <fullName evidence="2">Apolipoprotein L</fullName>
    </submittedName>
</protein>
<keyword evidence="3" id="KW-1185">Reference proteome</keyword>
<accession>A0A3B3CFD8</accession>
<dbReference type="PANTHER" id="PTHR14096:SF57">
    <property type="entry name" value="APOLIPOPROTEIN L4"/>
    <property type="match status" value="1"/>
</dbReference>
<evidence type="ECO:0000313" key="2">
    <source>
        <dbReference type="Ensembl" id="ENSOMEP00000015792.1"/>
    </source>
</evidence>
<proteinExistence type="inferred from homology"/>
<dbReference type="STRING" id="30732.ENSOMEP00000015792"/>
<dbReference type="OMA" id="DICMEMA"/>
<dbReference type="GO" id="GO:0016020">
    <property type="term" value="C:membrane"/>
    <property type="evidence" value="ECO:0007669"/>
    <property type="project" value="TreeGrafter"/>
</dbReference>
<dbReference type="PaxDb" id="30732-ENSOMEP00000015792"/>
<dbReference type="Proteomes" id="UP000261560">
    <property type="component" value="Unplaced"/>
</dbReference>
<dbReference type="GO" id="GO:0005576">
    <property type="term" value="C:extracellular region"/>
    <property type="evidence" value="ECO:0007669"/>
    <property type="project" value="InterPro"/>
</dbReference>
<dbReference type="PANTHER" id="PTHR14096">
    <property type="entry name" value="APOLIPOPROTEIN L"/>
    <property type="match status" value="1"/>
</dbReference>
<dbReference type="GeneTree" id="ENSGT01030000234599"/>